<dbReference type="AlphaFoldDB" id="A0A1I7IMM1"/>
<proteinExistence type="predicted"/>
<dbReference type="EMBL" id="FPCA01000002">
    <property type="protein sequence ID" value="SFU74162.1"/>
    <property type="molecule type" value="Genomic_DNA"/>
</dbReference>
<dbReference type="STRING" id="388950.GCA_001611675_01214"/>
<reference evidence="2" key="1">
    <citation type="submission" date="2016-10" db="EMBL/GenBank/DDBJ databases">
        <authorList>
            <person name="Varghese N."/>
        </authorList>
    </citation>
    <scope>NUCLEOTIDE SEQUENCE [LARGE SCALE GENOMIC DNA]</scope>
    <source>
        <strain evidence="2">DSM 18820</strain>
    </source>
</reference>
<accession>A0A1I7IMM1</accession>
<dbReference type="OrthoDB" id="853786at2"/>
<sequence>MLKVMYTPESEGVKQQCSIILAKLQATISKHRDAFPQLQAIGKLLAMPMPDTDNDEHYLQRLEELCLLLQQLSVSSYIVRHLHHNLCADVEAVKSGEFISKGDSYLILPD</sequence>
<keyword evidence="2" id="KW-1185">Reference proteome</keyword>
<dbReference type="RefSeq" id="WP_068837321.1">
    <property type="nucleotide sequence ID" value="NZ_BMXC01000002.1"/>
</dbReference>
<dbReference type="Proteomes" id="UP000182491">
    <property type="component" value="Unassembled WGS sequence"/>
</dbReference>
<name>A0A1I7IMM1_9BACT</name>
<organism evidence="1 2">
    <name type="scientific">Pontibacter akesuensis</name>
    <dbReference type="NCBI Taxonomy" id="388950"/>
    <lineage>
        <taxon>Bacteria</taxon>
        <taxon>Pseudomonadati</taxon>
        <taxon>Bacteroidota</taxon>
        <taxon>Cytophagia</taxon>
        <taxon>Cytophagales</taxon>
        <taxon>Hymenobacteraceae</taxon>
        <taxon>Pontibacter</taxon>
    </lineage>
</organism>
<evidence type="ECO:0000313" key="2">
    <source>
        <dbReference type="Proteomes" id="UP000182491"/>
    </source>
</evidence>
<gene>
    <name evidence="1" type="ORF">SAMN04487941_2327</name>
</gene>
<evidence type="ECO:0000313" key="1">
    <source>
        <dbReference type="EMBL" id="SFU74162.1"/>
    </source>
</evidence>
<protein>
    <submittedName>
        <fullName evidence="1">Uncharacterized protein</fullName>
    </submittedName>
</protein>